<feature type="transmembrane region" description="Helical" evidence="1">
    <location>
        <begin position="101"/>
        <end position="120"/>
    </location>
</feature>
<dbReference type="Proteomes" id="UP000285961">
    <property type="component" value="Unassembled WGS sequence"/>
</dbReference>
<evidence type="ECO:0000256" key="1">
    <source>
        <dbReference type="SAM" id="Phobius"/>
    </source>
</evidence>
<proteinExistence type="predicted"/>
<dbReference type="AlphaFoldDB" id="A0A419F000"/>
<name>A0A419F000_9BACT</name>
<protein>
    <recommendedName>
        <fullName evidence="4">Glycosyltransferase RgtA/B/C/D-like domain-containing protein</fullName>
    </recommendedName>
</protein>
<sequence>MRSEPILFTPAKSLERFVDFFLAPLAIFFSFYTPDFISGFIFSLDEGYHLSCINDLLSGAVPYRDIYMQHGPLLEYIPYWLMKLFGVHLGVLRGFQLFGNMLSFLFAFILLRTVVSNPLLKYSAFYLMLRFPMKIVWDTRWGGIRWIPGFVGLMLIYLWLRDRKTMYLYVLGLVCGLGLLISQEIGISIMLSAGVALFFHALGRKADEGFVQSLARNGFRILVGFAVAVIPSYVHLALNQALGEYFKITFIDTLLLMPREMPYGPPLPPLSRVLRPGVWLEPEAIRVTVYYGIGLAYVGMAAWALLRLRRKSDYRAISVLCLIAYGAVALKGAARNVREAQFDAVLPAALISVAMFLQTWLAPGANSEGTHESLPSPDKQPRKFRFKTLLVLIIVAVPLLLSGNPYKYFKTRISAFWWELPPSVFVELRPDIIPRAAGVKVPRTQAEELNGIVAFIREHTSGDEEIFAFPYEGHVYFLAERQSASRFNIALYSAVRAEYMEEIVRELESNQTRYIIYNPEEYKILDIPNETRLRPVWDYVVTNYEFLTSYGDMQILVRASGK</sequence>
<evidence type="ECO:0000313" key="3">
    <source>
        <dbReference type="Proteomes" id="UP000285961"/>
    </source>
</evidence>
<feature type="transmembrane region" description="Helical" evidence="1">
    <location>
        <begin position="20"/>
        <end position="42"/>
    </location>
</feature>
<keyword evidence="1" id="KW-0472">Membrane</keyword>
<dbReference type="EMBL" id="QZKI01000062">
    <property type="protein sequence ID" value="RJP71139.1"/>
    <property type="molecule type" value="Genomic_DNA"/>
</dbReference>
<feature type="transmembrane region" description="Helical" evidence="1">
    <location>
        <begin position="288"/>
        <end position="306"/>
    </location>
</feature>
<gene>
    <name evidence="2" type="ORF">C4532_08320</name>
</gene>
<evidence type="ECO:0000313" key="2">
    <source>
        <dbReference type="EMBL" id="RJP71139.1"/>
    </source>
</evidence>
<comment type="caution">
    <text evidence="2">The sequence shown here is derived from an EMBL/GenBank/DDBJ whole genome shotgun (WGS) entry which is preliminary data.</text>
</comment>
<keyword evidence="1" id="KW-1133">Transmembrane helix</keyword>
<keyword evidence="1" id="KW-0812">Transmembrane</keyword>
<accession>A0A419F000</accession>
<feature type="transmembrane region" description="Helical" evidence="1">
    <location>
        <begin position="384"/>
        <end position="401"/>
    </location>
</feature>
<feature type="transmembrane region" description="Helical" evidence="1">
    <location>
        <begin position="166"/>
        <end position="199"/>
    </location>
</feature>
<feature type="transmembrane region" description="Helical" evidence="1">
    <location>
        <begin position="219"/>
        <end position="238"/>
    </location>
</feature>
<evidence type="ECO:0008006" key="4">
    <source>
        <dbReference type="Google" id="ProtNLM"/>
    </source>
</evidence>
<feature type="transmembrane region" description="Helical" evidence="1">
    <location>
        <begin position="141"/>
        <end position="160"/>
    </location>
</feature>
<reference evidence="2 3" key="1">
    <citation type="journal article" date="2017" name="ISME J.">
        <title>Energy and carbon metabolisms in a deep terrestrial subsurface fluid microbial community.</title>
        <authorList>
            <person name="Momper L."/>
            <person name="Jungbluth S.P."/>
            <person name="Lee M.D."/>
            <person name="Amend J.P."/>
        </authorList>
    </citation>
    <scope>NUCLEOTIDE SEQUENCE [LARGE SCALE GENOMIC DNA]</scope>
    <source>
        <strain evidence="2">SURF_17</strain>
    </source>
</reference>
<organism evidence="2 3">
    <name type="scientific">Candidatus Abyssobacteria bacterium SURF_17</name>
    <dbReference type="NCBI Taxonomy" id="2093361"/>
    <lineage>
        <taxon>Bacteria</taxon>
        <taxon>Pseudomonadati</taxon>
        <taxon>Candidatus Hydrogenedentota</taxon>
        <taxon>Candidatus Abyssobacteria</taxon>
    </lineage>
</organism>